<dbReference type="AlphaFoldDB" id="A0AAF3J1H3"/>
<dbReference type="InterPro" id="IPR015943">
    <property type="entry name" value="WD40/YVTN_repeat-like_dom_sf"/>
</dbReference>
<evidence type="ECO:0000313" key="5">
    <source>
        <dbReference type="WBParaSite" id="MBELARI_LOCUS10321"/>
    </source>
</evidence>
<feature type="domain" description="WDR19 first beta-propeller" evidence="3">
    <location>
        <begin position="18"/>
        <end position="96"/>
    </location>
</feature>
<dbReference type="GO" id="GO:0005929">
    <property type="term" value="C:cilium"/>
    <property type="evidence" value="ECO:0007669"/>
    <property type="project" value="TreeGrafter"/>
</dbReference>
<dbReference type="GO" id="GO:0035721">
    <property type="term" value="P:intraciliary retrograde transport"/>
    <property type="evidence" value="ECO:0007669"/>
    <property type="project" value="InterPro"/>
</dbReference>
<reference evidence="5" key="1">
    <citation type="submission" date="2024-02" db="UniProtKB">
        <authorList>
            <consortium name="WormBaseParasite"/>
        </authorList>
    </citation>
    <scope>IDENTIFICATION</scope>
</reference>
<proteinExistence type="predicted"/>
<accession>A0AAF3J1H3</accession>
<evidence type="ECO:0000256" key="1">
    <source>
        <dbReference type="ARBA" id="ARBA00022574"/>
    </source>
</evidence>
<dbReference type="Gene3D" id="2.130.10.10">
    <property type="entry name" value="YVTN repeat-like/Quinoprotein amine dehydrogenase"/>
    <property type="match status" value="1"/>
</dbReference>
<name>A0AAF3J1H3_9BILA</name>
<sequence length="101" mass="11076">MKILFRKSPDDLGAGKCSFSWRPGGNYIAIAGANQSVQLVDRKGELLDAVQLPGAVISMSWDREGDVLAVLHDKSSQLVLWDITTRSTEQIETSMGAKWVL</sequence>
<dbReference type="InterPro" id="IPR040379">
    <property type="entry name" value="WDR19/dyf-2"/>
</dbReference>
<dbReference type="GO" id="GO:0060271">
    <property type="term" value="P:cilium assembly"/>
    <property type="evidence" value="ECO:0007669"/>
    <property type="project" value="TreeGrafter"/>
</dbReference>
<keyword evidence="4" id="KW-1185">Reference proteome</keyword>
<keyword evidence="1" id="KW-0853">WD repeat</keyword>
<dbReference type="PANTHER" id="PTHR14920">
    <property type="entry name" value="OSMOTIC AVOIDANCE ABNORMAL PROTEIN 1/WD REPEAT MEMBRANE PROTEIN"/>
    <property type="match status" value="1"/>
</dbReference>
<dbReference type="InterPro" id="IPR057855">
    <property type="entry name" value="Beta-prop_WDR19_1st"/>
</dbReference>
<evidence type="ECO:0000256" key="2">
    <source>
        <dbReference type="ARBA" id="ARBA00022737"/>
    </source>
</evidence>
<dbReference type="PANTHER" id="PTHR14920:SF0">
    <property type="entry name" value="WD REPEAT DOMAIN 19"/>
    <property type="match status" value="1"/>
</dbReference>
<organism evidence="4 5">
    <name type="scientific">Mesorhabditis belari</name>
    <dbReference type="NCBI Taxonomy" id="2138241"/>
    <lineage>
        <taxon>Eukaryota</taxon>
        <taxon>Metazoa</taxon>
        <taxon>Ecdysozoa</taxon>
        <taxon>Nematoda</taxon>
        <taxon>Chromadorea</taxon>
        <taxon>Rhabditida</taxon>
        <taxon>Rhabditina</taxon>
        <taxon>Rhabditomorpha</taxon>
        <taxon>Rhabditoidea</taxon>
        <taxon>Rhabditidae</taxon>
        <taxon>Mesorhabditinae</taxon>
        <taxon>Mesorhabditis</taxon>
    </lineage>
</organism>
<dbReference type="GO" id="GO:0030991">
    <property type="term" value="C:intraciliary transport particle A"/>
    <property type="evidence" value="ECO:0007669"/>
    <property type="project" value="TreeGrafter"/>
</dbReference>
<keyword evidence="2" id="KW-0677">Repeat</keyword>
<dbReference type="Pfam" id="PF23389">
    <property type="entry name" value="Beta-prop_WDR19_1st"/>
    <property type="match status" value="1"/>
</dbReference>
<protein>
    <submittedName>
        <fullName evidence="5">WD repeat-containing protein 19</fullName>
    </submittedName>
</protein>
<dbReference type="InterPro" id="IPR011044">
    <property type="entry name" value="Quino_amine_DH_bsu"/>
</dbReference>
<evidence type="ECO:0000259" key="3">
    <source>
        <dbReference type="Pfam" id="PF23389"/>
    </source>
</evidence>
<dbReference type="Proteomes" id="UP000887575">
    <property type="component" value="Unassembled WGS sequence"/>
</dbReference>
<evidence type="ECO:0000313" key="4">
    <source>
        <dbReference type="Proteomes" id="UP000887575"/>
    </source>
</evidence>
<dbReference type="WBParaSite" id="MBELARI_LOCUS10321">
    <property type="protein sequence ID" value="MBELARI_LOCUS10321"/>
    <property type="gene ID" value="MBELARI_LOCUS10321"/>
</dbReference>
<dbReference type="SUPFAM" id="SSF50969">
    <property type="entry name" value="YVTN repeat-like/Quinoprotein amine dehydrogenase"/>
    <property type="match status" value="1"/>
</dbReference>